<keyword evidence="8" id="KW-1185">Reference proteome</keyword>
<accession>A0ABQ6P7F3</accession>
<keyword evidence="3 6" id="KW-0812">Transmembrane</keyword>
<gene>
    <name evidence="7" type="ORF">NUTIK01_12910</name>
</gene>
<feature type="transmembrane region" description="Helical" evidence="6">
    <location>
        <begin position="392"/>
        <end position="414"/>
    </location>
</feature>
<feature type="transmembrane region" description="Helical" evidence="6">
    <location>
        <begin position="327"/>
        <end position="352"/>
    </location>
</feature>
<dbReference type="RefSeq" id="WP_317974306.1">
    <property type="nucleotide sequence ID" value="NZ_BTFW01000001.1"/>
</dbReference>
<evidence type="ECO:0000256" key="2">
    <source>
        <dbReference type="ARBA" id="ARBA00010199"/>
    </source>
</evidence>
<feature type="transmembrane region" description="Helical" evidence="6">
    <location>
        <begin position="420"/>
        <end position="439"/>
    </location>
</feature>
<keyword evidence="4 6" id="KW-1133">Transmembrane helix</keyword>
<evidence type="ECO:0000256" key="1">
    <source>
        <dbReference type="ARBA" id="ARBA00004141"/>
    </source>
</evidence>
<evidence type="ECO:0000313" key="7">
    <source>
        <dbReference type="EMBL" id="GMM60514.1"/>
    </source>
</evidence>
<evidence type="ECO:0000256" key="6">
    <source>
        <dbReference type="SAM" id="Phobius"/>
    </source>
</evidence>
<evidence type="ECO:0000313" key="8">
    <source>
        <dbReference type="Proteomes" id="UP001187221"/>
    </source>
</evidence>
<feature type="transmembrane region" description="Helical" evidence="6">
    <location>
        <begin position="95"/>
        <end position="118"/>
    </location>
</feature>
<reference evidence="7 8" key="1">
    <citation type="submission" date="2023-06" db="EMBL/GenBank/DDBJ databases">
        <title>Draft genome sequence of Novosphingobium sp. strain IK01.</title>
        <authorList>
            <person name="Hatamoto M."/>
            <person name="Ikarashi T."/>
            <person name="Yamaguchi T."/>
        </authorList>
    </citation>
    <scope>NUCLEOTIDE SEQUENCE [LARGE SCALE GENOMIC DNA]</scope>
    <source>
        <strain evidence="7 8">IK01</strain>
    </source>
</reference>
<evidence type="ECO:0000256" key="3">
    <source>
        <dbReference type="ARBA" id="ARBA00022692"/>
    </source>
</evidence>
<organism evidence="7 8">
    <name type="scientific">Novosphingobium pituita</name>
    <dbReference type="NCBI Taxonomy" id="3056842"/>
    <lineage>
        <taxon>Bacteria</taxon>
        <taxon>Pseudomonadati</taxon>
        <taxon>Pseudomonadota</taxon>
        <taxon>Alphaproteobacteria</taxon>
        <taxon>Sphingomonadales</taxon>
        <taxon>Sphingomonadaceae</taxon>
        <taxon>Novosphingobium</taxon>
    </lineage>
</organism>
<evidence type="ECO:0000256" key="4">
    <source>
        <dbReference type="ARBA" id="ARBA00022989"/>
    </source>
</evidence>
<dbReference type="EMBL" id="BTFW01000001">
    <property type="protein sequence ID" value="GMM60514.1"/>
    <property type="molecule type" value="Genomic_DNA"/>
</dbReference>
<protein>
    <submittedName>
        <fullName evidence="7">MATE family efflux transporter</fullName>
    </submittedName>
</protein>
<feature type="transmembrane region" description="Helical" evidence="6">
    <location>
        <begin position="36"/>
        <end position="59"/>
    </location>
</feature>
<feature type="transmembrane region" description="Helical" evidence="6">
    <location>
        <begin position="173"/>
        <end position="192"/>
    </location>
</feature>
<sequence>MTRTIWALALPAMATNLATALFGLADTWAIGQLGDSAAQGAVDLGARALISALTVFNFLRTATVALTARAVGADAQGPDAQFPDAQTADAQTAAALWRALIVAGAIGAALLALVPWAAPRAPVWLGAGGRVADLAGHYIGLRGLAIPAALANMALTGWLIGQRHVRAVLGAEVAANVLHIALDLLLVLGFGMGVSGVALASVLSELARLLALALIARRVWHTLGPARMPIWAPAIRDARAFRALAAMNGDLMMRTLLLIVTMLAFTRQSAQGGVAVLAANGILMQWFLAAAMLLDGLETAAQVLCAQAQGAGDGAGLRRALRHTLGWGLVLGLALGALQGLAGARLIAAFTLDPAVRAAAGAALPWAMALPLIGASSFVLDGVFVGAGWTRGLLVTMAAAALMFQGALMLAAPLGNHGLWLAYALFLAARAGAQGLWLARQARQPARHAARAG</sequence>
<dbReference type="InterPro" id="IPR002528">
    <property type="entry name" value="MATE_fam"/>
</dbReference>
<proteinExistence type="inferred from homology"/>
<feature type="transmembrane region" description="Helical" evidence="6">
    <location>
        <begin position="358"/>
        <end position="380"/>
    </location>
</feature>
<feature type="transmembrane region" description="Helical" evidence="6">
    <location>
        <begin position="138"/>
        <end position="161"/>
    </location>
</feature>
<evidence type="ECO:0000256" key="5">
    <source>
        <dbReference type="ARBA" id="ARBA00023136"/>
    </source>
</evidence>
<dbReference type="PANTHER" id="PTHR42893:SF46">
    <property type="entry name" value="PROTEIN DETOXIFICATION 44, CHLOROPLASTIC"/>
    <property type="match status" value="1"/>
</dbReference>
<dbReference type="PANTHER" id="PTHR42893">
    <property type="entry name" value="PROTEIN DETOXIFICATION 44, CHLOROPLASTIC-RELATED"/>
    <property type="match status" value="1"/>
</dbReference>
<feature type="transmembrane region" description="Helical" evidence="6">
    <location>
        <begin position="272"/>
        <end position="294"/>
    </location>
</feature>
<dbReference type="Pfam" id="PF01554">
    <property type="entry name" value="MatE"/>
    <property type="match status" value="2"/>
</dbReference>
<keyword evidence="5 6" id="KW-0472">Membrane</keyword>
<dbReference type="InterPro" id="IPR044644">
    <property type="entry name" value="DinF-like"/>
</dbReference>
<dbReference type="Proteomes" id="UP001187221">
    <property type="component" value="Unassembled WGS sequence"/>
</dbReference>
<dbReference type="NCBIfam" id="TIGR00797">
    <property type="entry name" value="matE"/>
    <property type="match status" value="1"/>
</dbReference>
<name>A0ABQ6P7F3_9SPHN</name>
<comment type="similarity">
    <text evidence="2">Belongs to the multi antimicrobial extrusion (MATE) (TC 2.A.66.1) family.</text>
</comment>
<comment type="subcellular location">
    <subcellularLocation>
        <location evidence="1">Membrane</location>
        <topology evidence="1">Multi-pass membrane protein</topology>
    </subcellularLocation>
</comment>
<comment type="caution">
    <text evidence="7">The sequence shown here is derived from an EMBL/GenBank/DDBJ whole genome shotgun (WGS) entry which is preliminary data.</text>
</comment>